<dbReference type="Proteomes" id="UP000027120">
    <property type="component" value="Unassembled WGS sequence"/>
</dbReference>
<protein>
    <submittedName>
        <fullName evidence="1">Uncharacterized protein</fullName>
    </submittedName>
</protein>
<organism evidence="1 2">
    <name type="scientific">Citrus sinensis</name>
    <name type="common">Sweet orange</name>
    <name type="synonym">Citrus aurantium var. sinensis</name>
    <dbReference type="NCBI Taxonomy" id="2711"/>
    <lineage>
        <taxon>Eukaryota</taxon>
        <taxon>Viridiplantae</taxon>
        <taxon>Streptophyta</taxon>
        <taxon>Embryophyta</taxon>
        <taxon>Tracheophyta</taxon>
        <taxon>Spermatophyta</taxon>
        <taxon>Magnoliopsida</taxon>
        <taxon>eudicotyledons</taxon>
        <taxon>Gunneridae</taxon>
        <taxon>Pentapetalae</taxon>
        <taxon>rosids</taxon>
        <taxon>malvids</taxon>
        <taxon>Sapindales</taxon>
        <taxon>Rutaceae</taxon>
        <taxon>Aurantioideae</taxon>
        <taxon>Citrus</taxon>
    </lineage>
</organism>
<gene>
    <name evidence="1" type="ORF">CISIN_1g035187mg</name>
</gene>
<dbReference type="AlphaFoldDB" id="A0A067DVK8"/>
<dbReference type="EMBL" id="KK785409">
    <property type="protein sequence ID" value="KDO43062.1"/>
    <property type="molecule type" value="Genomic_DNA"/>
</dbReference>
<proteinExistence type="predicted"/>
<accession>A0A067DVK8</accession>
<evidence type="ECO:0000313" key="1">
    <source>
        <dbReference type="EMBL" id="KDO43062.1"/>
    </source>
</evidence>
<sequence length="71" mass="8151">MPSREKSYDTKHISFYTSITLTNPSSETLALTLDFDHPNPLVIKIDQPSLRTQPTIMDTNRKIWLPYSNGN</sequence>
<keyword evidence="2" id="KW-1185">Reference proteome</keyword>
<evidence type="ECO:0000313" key="2">
    <source>
        <dbReference type="Proteomes" id="UP000027120"/>
    </source>
</evidence>
<reference evidence="1 2" key="1">
    <citation type="submission" date="2014-04" db="EMBL/GenBank/DDBJ databases">
        <authorList>
            <consortium name="International Citrus Genome Consortium"/>
            <person name="Gmitter F."/>
            <person name="Chen C."/>
            <person name="Farmerie W."/>
            <person name="Harkins T."/>
            <person name="Desany B."/>
            <person name="Mohiuddin M."/>
            <person name="Kodira C."/>
            <person name="Borodovsky M."/>
            <person name="Lomsadze A."/>
            <person name="Burns P."/>
            <person name="Jenkins J."/>
            <person name="Prochnik S."/>
            <person name="Shu S."/>
            <person name="Chapman J."/>
            <person name="Pitluck S."/>
            <person name="Schmutz J."/>
            <person name="Rokhsar D."/>
        </authorList>
    </citation>
    <scope>NUCLEOTIDE SEQUENCE</scope>
</reference>
<name>A0A067DVK8_CITSI</name>